<dbReference type="Pfam" id="PF00436">
    <property type="entry name" value="SSB"/>
    <property type="match status" value="1"/>
</dbReference>
<name>A0ABT2HWJ2_9MICO</name>
<dbReference type="SUPFAM" id="SSF50249">
    <property type="entry name" value="Nucleic acid-binding proteins"/>
    <property type="match status" value="1"/>
</dbReference>
<reference evidence="5 6" key="1">
    <citation type="submission" date="2022-04" db="EMBL/GenBank/DDBJ databases">
        <title>Human microbiome associated bacterial genomes.</title>
        <authorList>
            <person name="Sandstrom S."/>
            <person name="Salamzade R."/>
            <person name="Kalan L.R."/>
        </authorList>
    </citation>
    <scope>NUCLEOTIDE SEQUENCE [LARGE SCALE GENOMIC DNA]</scope>
    <source>
        <strain evidence="6">p3-SID1799</strain>
    </source>
</reference>
<protein>
    <recommendedName>
        <fullName evidence="3">Single-stranded DNA-binding protein</fullName>
    </recommendedName>
</protein>
<sequence length="168" mass="18222">MNDVVTLRGHLGTAPERRATSKGTLLTSFRLATQSRRFDRDSGRWIDAGTNWYTVTAWRQLGERAFQALAKGDRVIVVGNLRIRDYERSDGTTGRSVEIDAEAIGPDLSQRAAQEQPAAPEQPREAPPQAPAPELSTSPQSSNAAWAAPGTEPHSSVLVESESAVVPF</sequence>
<dbReference type="Proteomes" id="UP001525379">
    <property type="component" value="Unassembled WGS sequence"/>
</dbReference>
<dbReference type="Gene3D" id="2.40.50.140">
    <property type="entry name" value="Nucleic acid-binding proteins"/>
    <property type="match status" value="1"/>
</dbReference>
<feature type="compositionally biased region" description="Low complexity" evidence="4">
    <location>
        <begin position="155"/>
        <end position="168"/>
    </location>
</feature>
<dbReference type="CDD" id="cd04496">
    <property type="entry name" value="SSB_OBF"/>
    <property type="match status" value="1"/>
</dbReference>
<evidence type="ECO:0000256" key="4">
    <source>
        <dbReference type="SAM" id="MobiDB-lite"/>
    </source>
</evidence>
<comment type="caution">
    <text evidence="5">The sequence shown here is derived from an EMBL/GenBank/DDBJ whole genome shotgun (WGS) entry which is preliminary data.</text>
</comment>
<evidence type="ECO:0000256" key="2">
    <source>
        <dbReference type="PROSITE-ProRule" id="PRU00252"/>
    </source>
</evidence>
<dbReference type="RefSeq" id="WP_260104011.1">
    <property type="nucleotide sequence ID" value="NZ_JALXSQ010000011.1"/>
</dbReference>
<keyword evidence="1 2" id="KW-0238">DNA-binding</keyword>
<evidence type="ECO:0000256" key="1">
    <source>
        <dbReference type="ARBA" id="ARBA00023125"/>
    </source>
</evidence>
<evidence type="ECO:0000256" key="3">
    <source>
        <dbReference type="RuleBase" id="RU000524"/>
    </source>
</evidence>
<dbReference type="EMBL" id="JALXSQ010000011">
    <property type="protein sequence ID" value="MCT2042510.1"/>
    <property type="molecule type" value="Genomic_DNA"/>
</dbReference>
<dbReference type="PANTHER" id="PTHR10302:SF27">
    <property type="entry name" value="SINGLE-STRANDED DNA-BINDING PROTEIN"/>
    <property type="match status" value="1"/>
</dbReference>
<dbReference type="GO" id="GO:0003677">
    <property type="term" value="F:DNA binding"/>
    <property type="evidence" value="ECO:0007669"/>
    <property type="project" value="UniProtKB-KW"/>
</dbReference>
<keyword evidence="6" id="KW-1185">Reference proteome</keyword>
<dbReference type="PROSITE" id="PS50935">
    <property type="entry name" value="SSB"/>
    <property type="match status" value="1"/>
</dbReference>
<dbReference type="InterPro" id="IPR000424">
    <property type="entry name" value="Primosome_PriB/ssb"/>
</dbReference>
<proteinExistence type="predicted"/>
<feature type="compositionally biased region" description="Low complexity" evidence="4">
    <location>
        <begin position="110"/>
        <end position="121"/>
    </location>
</feature>
<gene>
    <name evidence="5" type="primary">ssb</name>
    <name evidence="5" type="ORF">M3D15_04065</name>
</gene>
<dbReference type="InterPro" id="IPR012340">
    <property type="entry name" value="NA-bd_OB-fold"/>
</dbReference>
<dbReference type="InterPro" id="IPR011344">
    <property type="entry name" value="ssDNA-bd"/>
</dbReference>
<dbReference type="NCBIfam" id="TIGR00621">
    <property type="entry name" value="ssb"/>
    <property type="match status" value="1"/>
</dbReference>
<feature type="region of interest" description="Disordered" evidence="4">
    <location>
        <begin position="87"/>
        <end position="168"/>
    </location>
</feature>
<feature type="compositionally biased region" description="Polar residues" evidence="4">
    <location>
        <begin position="135"/>
        <end position="144"/>
    </location>
</feature>
<accession>A0ABT2HWJ2</accession>
<evidence type="ECO:0000313" key="5">
    <source>
        <dbReference type="EMBL" id="MCT2042510.1"/>
    </source>
</evidence>
<organism evidence="5 6">
    <name type="scientific">Pseudoclavibacter albus</name>
    <dbReference type="NCBI Taxonomy" id="272241"/>
    <lineage>
        <taxon>Bacteria</taxon>
        <taxon>Bacillati</taxon>
        <taxon>Actinomycetota</taxon>
        <taxon>Actinomycetes</taxon>
        <taxon>Micrococcales</taxon>
        <taxon>Microbacteriaceae</taxon>
        <taxon>Pseudoclavibacter</taxon>
    </lineage>
</organism>
<dbReference type="PANTHER" id="PTHR10302">
    <property type="entry name" value="SINGLE-STRANDED DNA-BINDING PROTEIN"/>
    <property type="match status" value="1"/>
</dbReference>
<evidence type="ECO:0000313" key="6">
    <source>
        <dbReference type="Proteomes" id="UP001525379"/>
    </source>
</evidence>